<dbReference type="AlphaFoldDB" id="A0AAV2ZKE1"/>
<reference evidence="1" key="1">
    <citation type="thesis" date="2020" institute="ProQuest LLC" country="789 East Eisenhower Parkway, Ann Arbor, MI, USA">
        <title>Comparative Genomics and Chromosome Evolution.</title>
        <authorList>
            <person name="Mudd A.B."/>
        </authorList>
    </citation>
    <scope>NUCLEOTIDE SEQUENCE</scope>
    <source>
        <strain evidence="1">1538</strain>
        <tissue evidence="1">Blood</tissue>
    </source>
</reference>
<dbReference type="EMBL" id="DYDO01000013">
    <property type="protein sequence ID" value="DBA14539.1"/>
    <property type="molecule type" value="Genomic_DNA"/>
</dbReference>
<sequence>MLSMYDTFYNPPTLTLFSIAGYISPPEIEMQSWKGSSRLNHPHRSVRKIPPWAFYCPSVKVRLKVSCLSAGFILLYWRILWPTPSFDS</sequence>
<name>A0AAV2ZKE1_PYXAD</name>
<organism evidence="1 2">
    <name type="scientific">Pyxicephalus adspersus</name>
    <name type="common">African bullfrog</name>
    <dbReference type="NCBI Taxonomy" id="30357"/>
    <lineage>
        <taxon>Eukaryota</taxon>
        <taxon>Metazoa</taxon>
        <taxon>Chordata</taxon>
        <taxon>Craniata</taxon>
        <taxon>Vertebrata</taxon>
        <taxon>Euteleostomi</taxon>
        <taxon>Amphibia</taxon>
        <taxon>Batrachia</taxon>
        <taxon>Anura</taxon>
        <taxon>Neobatrachia</taxon>
        <taxon>Ranoidea</taxon>
        <taxon>Pyxicephalidae</taxon>
        <taxon>Pyxicephalinae</taxon>
        <taxon>Pyxicephalus</taxon>
    </lineage>
</organism>
<keyword evidence="2" id="KW-1185">Reference proteome</keyword>
<accession>A0AAV2ZKE1</accession>
<protein>
    <submittedName>
        <fullName evidence="1">Uncharacterized protein</fullName>
    </submittedName>
</protein>
<proteinExistence type="predicted"/>
<dbReference type="Proteomes" id="UP001181693">
    <property type="component" value="Unassembled WGS sequence"/>
</dbReference>
<evidence type="ECO:0000313" key="1">
    <source>
        <dbReference type="EMBL" id="DBA14539.1"/>
    </source>
</evidence>
<comment type="caution">
    <text evidence="1">The sequence shown here is derived from an EMBL/GenBank/DDBJ whole genome shotgun (WGS) entry which is preliminary data.</text>
</comment>
<gene>
    <name evidence="1" type="ORF">GDO54_005493</name>
</gene>
<evidence type="ECO:0000313" key="2">
    <source>
        <dbReference type="Proteomes" id="UP001181693"/>
    </source>
</evidence>